<evidence type="ECO:0000313" key="3">
    <source>
        <dbReference type="Proteomes" id="UP001153269"/>
    </source>
</evidence>
<accession>A0A9N7Y5I0</accession>
<protein>
    <submittedName>
        <fullName evidence="2">Uncharacterized protein</fullName>
    </submittedName>
</protein>
<keyword evidence="3" id="KW-1185">Reference proteome</keyword>
<comment type="caution">
    <text evidence="2">The sequence shown here is derived from an EMBL/GenBank/DDBJ whole genome shotgun (WGS) entry which is preliminary data.</text>
</comment>
<gene>
    <name evidence="2" type="ORF">PLEPLA_LOCUS7033</name>
</gene>
<evidence type="ECO:0000313" key="2">
    <source>
        <dbReference type="EMBL" id="CAB1419205.1"/>
    </source>
</evidence>
<dbReference type="EMBL" id="CADEAL010000372">
    <property type="protein sequence ID" value="CAB1419205.1"/>
    <property type="molecule type" value="Genomic_DNA"/>
</dbReference>
<name>A0A9N7Y5I0_PLEPL</name>
<organism evidence="2 3">
    <name type="scientific">Pleuronectes platessa</name>
    <name type="common">European plaice</name>
    <dbReference type="NCBI Taxonomy" id="8262"/>
    <lineage>
        <taxon>Eukaryota</taxon>
        <taxon>Metazoa</taxon>
        <taxon>Chordata</taxon>
        <taxon>Craniata</taxon>
        <taxon>Vertebrata</taxon>
        <taxon>Euteleostomi</taxon>
        <taxon>Actinopterygii</taxon>
        <taxon>Neopterygii</taxon>
        <taxon>Teleostei</taxon>
        <taxon>Neoteleostei</taxon>
        <taxon>Acanthomorphata</taxon>
        <taxon>Carangaria</taxon>
        <taxon>Pleuronectiformes</taxon>
        <taxon>Pleuronectoidei</taxon>
        <taxon>Pleuronectidae</taxon>
        <taxon>Pleuronectes</taxon>
    </lineage>
</organism>
<evidence type="ECO:0000256" key="1">
    <source>
        <dbReference type="SAM" id="MobiDB-lite"/>
    </source>
</evidence>
<proteinExistence type="predicted"/>
<reference evidence="2" key="1">
    <citation type="submission" date="2020-03" db="EMBL/GenBank/DDBJ databases">
        <authorList>
            <person name="Weist P."/>
        </authorList>
    </citation>
    <scope>NUCLEOTIDE SEQUENCE</scope>
</reference>
<dbReference type="Proteomes" id="UP001153269">
    <property type="component" value="Unassembled WGS sequence"/>
</dbReference>
<feature type="region of interest" description="Disordered" evidence="1">
    <location>
        <begin position="25"/>
        <end position="45"/>
    </location>
</feature>
<dbReference type="AlphaFoldDB" id="A0A9N7Y5I0"/>
<sequence>MVKRGDARPDKLLLADLLFVPRVPSGGRQGSRHALAKPNNRAGQQTRDLPVKIVAVAKPNTALDPELLSGICQQMLLKEIPAQPLPPLPPNLSQSTFQRSHLHIRAPHPPEGDPRRVPGSWALQQAELADPQHSLLGVSLLQRFPKKLPDTDSGAAGRPMADIYNRLSSDSDSLHTQLKMCIRPAELRNNNN</sequence>